<dbReference type="KEGG" id="mec:Q7C_1425"/>
<dbReference type="AlphaFoldDB" id="I1YI32"/>
<name>I1YI32_METFJ</name>
<reference evidence="1 2" key="1">
    <citation type="journal article" date="2012" name="J. Bacteriol.">
        <title>Complete genome sequences of Methylophaga sp. strain JAM1 and Methylophaga sp. strain JAM7.</title>
        <authorList>
            <person name="Villeneuve C."/>
            <person name="Martineau C."/>
            <person name="Mauffrey F."/>
            <person name="Villemur R."/>
        </authorList>
    </citation>
    <scope>NUCLEOTIDE SEQUENCE [LARGE SCALE GENOMIC DNA]</scope>
    <source>
        <strain evidence="1 2">JAM7</strain>
    </source>
</reference>
<dbReference type="HOGENOM" id="CLU_2807510_0_0_6"/>
<gene>
    <name evidence="1" type="ordered locus">Q7C_1425</name>
</gene>
<dbReference type="PATRIC" id="fig|754477.3.peg.1406"/>
<keyword evidence="2" id="KW-1185">Reference proteome</keyword>
<dbReference type="EMBL" id="CP003380">
    <property type="protein sequence ID" value="AFJ02575.1"/>
    <property type="molecule type" value="Genomic_DNA"/>
</dbReference>
<evidence type="ECO:0000313" key="2">
    <source>
        <dbReference type="Proteomes" id="UP000009145"/>
    </source>
</evidence>
<dbReference type="RefSeq" id="WP_014703995.1">
    <property type="nucleotide sequence ID" value="NC_017856.1"/>
</dbReference>
<proteinExistence type="predicted"/>
<protein>
    <submittedName>
        <fullName evidence="1">Uncharacterized protein</fullName>
    </submittedName>
</protein>
<evidence type="ECO:0000313" key="1">
    <source>
        <dbReference type="EMBL" id="AFJ02575.1"/>
    </source>
</evidence>
<sequence>MEKAPISGNIEAGFYSLLLHPLKHGSKTNQDVTYQGQRLGNTIEGERVHVVGAKGQWKANIFSKASD</sequence>
<organism evidence="1 2">
    <name type="scientific">Methylophaga frappieri (strain ATCC BAA-2434 / DSM 25690 / JAM7)</name>
    <dbReference type="NCBI Taxonomy" id="754477"/>
    <lineage>
        <taxon>Bacteria</taxon>
        <taxon>Pseudomonadati</taxon>
        <taxon>Pseudomonadota</taxon>
        <taxon>Gammaproteobacteria</taxon>
        <taxon>Thiotrichales</taxon>
        <taxon>Piscirickettsiaceae</taxon>
        <taxon>Methylophaga</taxon>
    </lineage>
</organism>
<dbReference type="Proteomes" id="UP000009145">
    <property type="component" value="Chromosome"/>
</dbReference>
<accession>I1YI32</accession>